<dbReference type="EC" id="5.4.2.11" evidence="2"/>
<dbReference type="InterPro" id="IPR029033">
    <property type="entry name" value="His_PPase_superfam"/>
</dbReference>
<dbReference type="AlphaFoldDB" id="A0AAW6EBS5"/>
<feature type="binding site" evidence="6">
    <location>
        <begin position="6"/>
        <end position="13"/>
    </location>
    <ligand>
        <name>substrate</name>
    </ligand>
</feature>
<proteinExistence type="inferred from homology"/>
<dbReference type="RefSeq" id="WP_117957788.1">
    <property type="nucleotide sequence ID" value="NZ_JADMWL010000002.1"/>
</dbReference>
<evidence type="ECO:0000256" key="4">
    <source>
        <dbReference type="ARBA" id="ARBA00023235"/>
    </source>
</evidence>
<reference evidence="8" key="1">
    <citation type="submission" date="2023-01" db="EMBL/GenBank/DDBJ databases">
        <title>Human gut microbiome strain richness.</title>
        <authorList>
            <person name="Chen-Liaw A."/>
        </authorList>
    </citation>
    <scope>NUCLEOTIDE SEQUENCE</scope>
    <source>
        <strain evidence="8">D43st1_D9_D43t1_170807</strain>
    </source>
</reference>
<dbReference type="Pfam" id="PF00300">
    <property type="entry name" value="His_Phos_1"/>
    <property type="match status" value="1"/>
</dbReference>
<dbReference type="GO" id="GO:0004619">
    <property type="term" value="F:phosphoglycerate mutase activity"/>
    <property type="evidence" value="ECO:0007669"/>
    <property type="project" value="UniProtKB-EC"/>
</dbReference>
<protein>
    <recommendedName>
        <fullName evidence="2">phosphoglycerate mutase (2,3-diphosphoglycerate-dependent)</fullName>
        <ecNumber evidence="2">5.4.2.11</ecNumber>
    </recommendedName>
</protein>
<dbReference type="CDD" id="cd07067">
    <property type="entry name" value="HP_PGM_like"/>
    <property type="match status" value="1"/>
</dbReference>
<dbReference type="SMART" id="SM00855">
    <property type="entry name" value="PGAM"/>
    <property type="match status" value="1"/>
</dbReference>
<evidence type="ECO:0000256" key="6">
    <source>
        <dbReference type="PIRSR" id="PIRSR613078-2"/>
    </source>
</evidence>
<feature type="site" description="Transition state stabilizer" evidence="7">
    <location>
        <position position="150"/>
    </location>
</feature>
<evidence type="ECO:0000313" key="9">
    <source>
        <dbReference type="Proteomes" id="UP001213042"/>
    </source>
</evidence>
<feature type="active site" description="Tele-phosphohistidine intermediate" evidence="5">
    <location>
        <position position="7"/>
    </location>
</feature>
<dbReference type="EMBL" id="JAQMLU010000002">
    <property type="protein sequence ID" value="MDB8749223.1"/>
    <property type="molecule type" value="Genomic_DNA"/>
</dbReference>
<accession>A0AAW6EBS5</accession>
<sequence length="183" mass="20657">MLYIMRHGKTEWNQQHKLQGRTDIPLNDEGRKMAEAAHTEYLDVHFDVCYTSPLIRAKETAEIVLRDRNVPIITDDRLVEMSFGCYEGLANSFQIPDCPINVLFKEPASYTESVGGSETFDELFARTGSFISEVVTPTINSGKDILIVGHGAMNSAIICQIRKLEISDFWSNGIEQCKLVRLI</sequence>
<keyword evidence="3" id="KW-0324">Glycolysis</keyword>
<comment type="similarity">
    <text evidence="1">Belongs to the phosphoglycerate mutase family. BPG-dependent PGAM subfamily.</text>
</comment>
<dbReference type="Gene3D" id="3.40.50.1240">
    <property type="entry name" value="Phosphoglycerate mutase-like"/>
    <property type="match status" value="1"/>
</dbReference>
<keyword evidence="4" id="KW-0413">Isomerase</keyword>
<evidence type="ECO:0000256" key="5">
    <source>
        <dbReference type="PIRSR" id="PIRSR613078-1"/>
    </source>
</evidence>
<feature type="active site" description="Proton donor/acceptor" evidence="5">
    <location>
        <position position="80"/>
    </location>
</feature>
<organism evidence="8 9">
    <name type="scientific">Ruminococcus bicirculans</name>
    <name type="common">ex Wegman et al. 2014</name>
    <dbReference type="NCBI Taxonomy" id="1160721"/>
    <lineage>
        <taxon>Bacteria</taxon>
        <taxon>Bacillati</taxon>
        <taxon>Bacillota</taxon>
        <taxon>Clostridia</taxon>
        <taxon>Eubacteriales</taxon>
        <taxon>Oscillospiraceae</taxon>
        <taxon>Ruminococcus</taxon>
    </lineage>
</organism>
<name>A0AAW6EBS5_9FIRM</name>
<evidence type="ECO:0000256" key="7">
    <source>
        <dbReference type="PIRSR" id="PIRSR613078-3"/>
    </source>
</evidence>
<dbReference type="InterPro" id="IPR013078">
    <property type="entry name" value="His_Pase_superF_clade-1"/>
</dbReference>
<dbReference type="Proteomes" id="UP001213042">
    <property type="component" value="Unassembled WGS sequence"/>
</dbReference>
<dbReference type="SUPFAM" id="SSF53254">
    <property type="entry name" value="Phosphoglycerate mutase-like"/>
    <property type="match status" value="1"/>
</dbReference>
<evidence type="ECO:0000313" key="8">
    <source>
        <dbReference type="EMBL" id="MDB8749223.1"/>
    </source>
</evidence>
<dbReference type="PANTHER" id="PTHR11931">
    <property type="entry name" value="PHOSPHOGLYCERATE MUTASE"/>
    <property type="match status" value="1"/>
</dbReference>
<evidence type="ECO:0000256" key="3">
    <source>
        <dbReference type="ARBA" id="ARBA00023152"/>
    </source>
</evidence>
<evidence type="ECO:0000256" key="1">
    <source>
        <dbReference type="ARBA" id="ARBA00006717"/>
    </source>
</evidence>
<dbReference type="GO" id="GO:0006096">
    <property type="term" value="P:glycolytic process"/>
    <property type="evidence" value="ECO:0007669"/>
    <property type="project" value="UniProtKB-KW"/>
</dbReference>
<comment type="caution">
    <text evidence="8">The sequence shown here is derived from an EMBL/GenBank/DDBJ whole genome shotgun (WGS) entry which is preliminary data.</text>
</comment>
<gene>
    <name evidence="8" type="ORF">PNW00_02035</name>
</gene>
<feature type="binding site" evidence="6">
    <location>
        <position position="56"/>
    </location>
    <ligand>
        <name>substrate</name>
    </ligand>
</feature>
<dbReference type="InterPro" id="IPR005952">
    <property type="entry name" value="Phosphogly_mut1"/>
</dbReference>
<evidence type="ECO:0000256" key="2">
    <source>
        <dbReference type="ARBA" id="ARBA00012028"/>
    </source>
</evidence>